<name>A0A9X1D3Y6_9HYPH</name>
<evidence type="ECO:0000313" key="1">
    <source>
        <dbReference type="EMBL" id="MBT1154366.1"/>
    </source>
</evidence>
<organism evidence="1 2">
    <name type="scientific">Aminobacter anthyllidis</name>
    <dbReference type="NCBI Taxonomy" id="1035067"/>
    <lineage>
        <taxon>Bacteria</taxon>
        <taxon>Pseudomonadati</taxon>
        <taxon>Pseudomonadota</taxon>
        <taxon>Alphaproteobacteria</taxon>
        <taxon>Hyphomicrobiales</taxon>
        <taxon>Phyllobacteriaceae</taxon>
        <taxon>Aminobacter</taxon>
    </lineage>
</organism>
<dbReference type="AlphaFoldDB" id="A0A9X1D3Y6"/>
<gene>
    <name evidence="1" type="ORF">J1C56_02045</name>
</gene>
<dbReference type="RefSeq" id="WP_214385516.1">
    <property type="nucleotide sequence ID" value="NZ_JAFLWW010000001.1"/>
</dbReference>
<protein>
    <submittedName>
        <fullName evidence="1">Uncharacterized protein</fullName>
    </submittedName>
</protein>
<comment type="caution">
    <text evidence="1">The sequence shown here is derived from an EMBL/GenBank/DDBJ whole genome shotgun (WGS) entry which is preliminary data.</text>
</comment>
<reference evidence="1" key="2">
    <citation type="submission" date="2021-03" db="EMBL/GenBank/DDBJ databases">
        <authorList>
            <person name="Artuso I."/>
            <person name="Turrini P."/>
            <person name="Pirolo M."/>
            <person name="Lugli G.A."/>
            <person name="Ventura M."/>
            <person name="Visca P."/>
        </authorList>
    </citation>
    <scope>NUCLEOTIDE SEQUENCE</scope>
    <source>
        <strain evidence="1">LMG 26462</strain>
    </source>
</reference>
<reference evidence="1" key="1">
    <citation type="journal article" date="2021" name="Microorganisms">
        <title>Phylogenomic Reconstruction and Metabolic Potential of the Genus Aminobacter.</title>
        <authorList>
            <person name="Artuso I."/>
            <person name="Turrini P."/>
            <person name="Pirolo M."/>
            <person name="Lugli G.A."/>
            <person name="Ventura M."/>
            <person name="Visca P."/>
        </authorList>
    </citation>
    <scope>NUCLEOTIDE SEQUENCE</scope>
    <source>
        <strain evidence="1">LMG 26462</strain>
    </source>
</reference>
<proteinExistence type="predicted"/>
<dbReference type="EMBL" id="JAFLWW010000001">
    <property type="protein sequence ID" value="MBT1154366.1"/>
    <property type="molecule type" value="Genomic_DNA"/>
</dbReference>
<accession>A0A9X1D3Y6</accession>
<evidence type="ECO:0000313" key="2">
    <source>
        <dbReference type="Proteomes" id="UP001138921"/>
    </source>
</evidence>
<dbReference type="Proteomes" id="UP001138921">
    <property type="component" value="Unassembled WGS sequence"/>
</dbReference>
<keyword evidence="2" id="KW-1185">Reference proteome</keyword>
<sequence>MADSIDEMLAEEFDRITVLDAALDLQFQLKPTGALKAVLEQARDDARLAVNGLVKCKPEDADRIRDLQWEVKRFDKLCQYIFNILESGKAMSADLTEEQIAETEKLLMGDEAQPKDA</sequence>